<accession>A0AAV2NJ23</accession>
<reference evidence="2" key="1">
    <citation type="submission" date="2024-04" db="EMBL/GenBank/DDBJ databases">
        <authorList>
            <consortium name="Molecular Ecology Group"/>
        </authorList>
    </citation>
    <scope>NUCLEOTIDE SEQUENCE</scope>
</reference>
<evidence type="ECO:0000313" key="3">
    <source>
        <dbReference type="Proteomes" id="UP001497644"/>
    </source>
</evidence>
<organism evidence="2 3">
    <name type="scientific">Lasius platythorax</name>
    <dbReference type="NCBI Taxonomy" id="488582"/>
    <lineage>
        <taxon>Eukaryota</taxon>
        <taxon>Metazoa</taxon>
        <taxon>Ecdysozoa</taxon>
        <taxon>Arthropoda</taxon>
        <taxon>Hexapoda</taxon>
        <taxon>Insecta</taxon>
        <taxon>Pterygota</taxon>
        <taxon>Neoptera</taxon>
        <taxon>Endopterygota</taxon>
        <taxon>Hymenoptera</taxon>
        <taxon>Apocrita</taxon>
        <taxon>Aculeata</taxon>
        <taxon>Formicoidea</taxon>
        <taxon>Formicidae</taxon>
        <taxon>Formicinae</taxon>
        <taxon>Lasius</taxon>
        <taxon>Lasius</taxon>
    </lineage>
</organism>
<dbReference type="AlphaFoldDB" id="A0AAV2NJ23"/>
<proteinExistence type="predicted"/>
<feature type="region of interest" description="Disordered" evidence="1">
    <location>
        <begin position="1"/>
        <end position="20"/>
    </location>
</feature>
<name>A0AAV2NJ23_9HYME</name>
<feature type="compositionally biased region" description="Basic and acidic residues" evidence="1">
    <location>
        <begin position="76"/>
        <end position="97"/>
    </location>
</feature>
<gene>
    <name evidence="2" type="ORF">LPLAT_LOCUS6299</name>
</gene>
<evidence type="ECO:0000256" key="1">
    <source>
        <dbReference type="SAM" id="MobiDB-lite"/>
    </source>
</evidence>
<sequence length="97" mass="11098">MGAKKSRRKHRATRTRTENAIEVTDAIVPSEMGDRVENAMAERRGCVFCVAHAQHELHVVRTRMNDEGTTETAATVRHEREQGDEKRESERTKCRPP</sequence>
<dbReference type="Proteomes" id="UP001497644">
    <property type="component" value="Chromosome 2"/>
</dbReference>
<evidence type="ECO:0000313" key="2">
    <source>
        <dbReference type="EMBL" id="CAL1680241.1"/>
    </source>
</evidence>
<feature type="region of interest" description="Disordered" evidence="1">
    <location>
        <begin position="64"/>
        <end position="97"/>
    </location>
</feature>
<keyword evidence="3" id="KW-1185">Reference proteome</keyword>
<feature type="compositionally biased region" description="Basic residues" evidence="1">
    <location>
        <begin position="1"/>
        <end position="14"/>
    </location>
</feature>
<dbReference type="EMBL" id="OZ034825">
    <property type="protein sequence ID" value="CAL1680241.1"/>
    <property type="molecule type" value="Genomic_DNA"/>
</dbReference>
<protein>
    <submittedName>
        <fullName evidence="2">Uncharacterized protein</fullName>
    </submittedName>
</protein>